<dbReference type="SUPFAM" id="SSF50939">
    <property type="entry name" value="Sialidases"/>
    <property type="match status" value="1"/>
</dbReference>
<dbReference type="Proteomes" id="UP000314616">
    <property type="component" value="Chromosome"/>
</dbReference>
<protein>
    <recommendedName>
        <fullName evidence="4">Exo-alpha-sialidase</fullName>
    </recommendedName>
</protein>
<organism evidence="2 3">
    <name type="scientific">Georgenia yuyongxinii</name>
    <dbReference type="NCBI Taxonomy" id="2589797"/>
    <lineage>
        <taxon>Bacteria</taxon>
        <taxon>Bacillati</taxon>
        <taxon>Actinomycetota</taxon>
        <taxon>Actinomycetes</taxon>
        <taxon>Micrococcales</taxon>
        <taxon>Bogoriellaceae</taxon>
        <taxon>Georgenia</taxon>
    </lineage>
</organism>
<sequence>MTSLVALLALAGCTSGQAESAPPPDQPSSQRIDVPLTEVALPPETRSTGPAAWSWTLLPGHGTRPVPVAVGVVEEPGRPADVGVWRLDLEGAIEPGRLGIDGHVESVSGASSGEILAVAGWSSDGTQQRGFLSLAPNRRTFGSVTLGDAASAVRFDAVGVVGSTLVAVGEDVDETAWAVVVDAEDATDVRVVALPPSAAEEELTLTSASGHGDQLLVTAQLRRAGGPSTAVAYVSDDAGRTWQGPHPIAAARSAVAGAVWSGTDYVATGSAHDETRGARSPAAWSSADGLTWVAEAFDLDKFGTWHEPSDDVSLGRPIADATVTAAASLAPGRDLVAVERVAPGRWEAWDRSKPVDGADAAGMTWHSPDGDDWFLVHFANSAEVQALSPTGLLEAHPLAGTVRPARVDSVHVVDDVVGVVGSRPYFEELEEGWATGTAAAPMVLDGARVRPGPWGPDGLGQYAKVTSLAGPGVGPGAGAVADAGAGSGADADGVTVLLGAGRAGDPDVHTAGWVRTAPGAPWEAVTGITGGGFVYATHLEHVALSWYALGRVAPTLFFDEARTAMVWTSTDGRTWTRWPATTPTRATTPP</sequence>
<keyword evidence="1" id="KW-0732">Signal</keyword>
<accession>A0A5B8C3V0</accession>
<dbReference type="EMBL" id="CP040915">
    <property type="protein sequence ID" value="QDC25439.1"/>
    <property type="molecule type" value="Genomic_DNA"/>
</dbReference>
<feature type="signal peptide" evidence="1">
    <location>
        <begin position="1"/>
        <end position="20"/>
    </location>
</feature>
<dbReference type="KEGG" id="gyu:FE374_13200"/>
<dbReference type="OrthoDB" id="4894058at2"/>
<dbReference type="AlphaFoldDB" id="A0A5B8C3V0"/>
<evidence type="ECO:0000313" key="2">
    <source>
        <dbReference type="EMBL" id="QDC25439.1"/>
    </source>
</evidence>
<reference evidence="2 3" key="1">
    <citation type="submission" date="2019-05" db="EMBL/GenBank/DDBJ databases">
        <title>Georgenia *** sp. nov., and Georgenia *** sp. nov., isolated from the intestinal contents of plateau pika (Ochotona curzoniae) in the Qinghai-Tibet plateau of China.</title>
        <authorList>
            <person name="Tian Z."/>
        </authorList>
    </citation>
    <scope>NUCLEOTIDE SEQUENCE [LARGE SCALE GENOMIC DNA]</scope>
    <source>
        <strain evidence="2 3">Z443</strain>
    </source>
</reference>
<dbReference type="RefSeq" id="WP_139929652.1">
    <property type="nucleotide sequence ID" value="NZ_CP040915.1"/>
</dbReference>
<evidence type="ECO:0000313" key="3">
    <source>
        <dbReference type="Proteomes" id="UP000314616"/>
    </source>
</evidence>
<name>A0A5B8C3V0_9MICO</name>
<feature type="chain" id="PRO_5038862914" description="Exo-alpha-sialidase" evidence="1">
    <location>
        <begin position="21"/>
        <end position="590"/>
    </location>
</feature>
<evidence type="ECO:0008006" key="4">
    <source>
        <dbReference type="Google" id="ProtNLM"/>
    </source>
</evidence>
<evidence type="ECO:0000256" key="1">
    <source>
        <dbReference type="SAM" id="SignalP"/>
    </source>
</evidence>
<dbReference type="InterPro" id="IPR036278">
    <property type="entry name" value="Sialidase_sf"/>
</dbReference>
<proteinExistence type="predicted"/>
<gene>
    <name evidence="2" type="ORF">FE374_13200</name>
</gene>